<reference evidence="2 3" key="3">
    <citation type="submission" date="2019-11" db="EMBL/GenBank/DDBJ databases">
        <title>A de novo genome assembly of a pear dwarfing rootstock.</title>
        <authorList>
            <person name="Wang F."/>
            <person name="Wang J."/>
            <person name="Li S."/>
            <person name="Zhang Y."/>
            <person name="Fang M."/>
            <person name="Ma L."/>
            <person name="Zhao Y."/>
            <person name="Jiang S."/>
        </authorList>
    </citation>
    <scope>NUCLEOTIDE SEQUENCE [LARGE SCALE GENOMIC DNA]</scope>
    <source>
        <strain evidence="2">S2</strain>
        <tissue evidence="2">Leaf</tissue>
    </source>
</reference>
<gene>
    <name evidence="2" type="ORF">D8674_000086</name>
</gene>
<feature type="region of interest" description="Disordered" evidence="1">
    <location>
        <begin position="91"/>
        <end position="123"/>
    </location>
</feature>
<evidence type="ECO:0000256" key="1">
    <source>
        <dbReference type="SAM" id="MobiDB-lite"/>
    </source>
</evidence>
<reference evidence="3" key="2">
    <citation type="submission" date="2019-10" db="EMBL/GenBank/DDBJ databases">
        <title>A de novo genome assembly of a pear dwarfing rootstock.</title>
        <authorList>
            <person name="Wang F."/>
            <person name="Wang J."/>
            <person name="Li S."/>
            <person name="Zhang Y."/>
            <person name="Fang M."/>
            <person name="Ma L."/>
            <person name="Zhao Y."/>
            <person name="Jiang S."/>
        </authorList>
    </citation>
    <scope>NUCLEOTIDE SEQUENCE [LARGE SCALE GENOMIC DNA]</scope>
</reference>
<name>A0A5N5F2C3_9ROSA</name>
<protein>
    <submittedName>
        <fullName evidence="2">Uncharacterized protein</fullName>
    </submittedName>
</protein>
<keyword evidence="3" id="KW-1185">Reference proteome</keyword>
<dbReference type="Proteomes" id="UP000327157">
    <property type="component" value="Chromosome 1"/>
</dbReference>
<feature type="compositionally biased region" description="Acidic residues" evidence="1">
    <location>
        <begin position="108"/>
        <end position="121"/>
    </location>
</feature>
<comment type="caution">
    <text evidence="2">The sequence shown here is derived from an EMBL/GenBank/DDBJ whole genome shotgun (WGS) entry which is preliminary data.</text>
</comment>
<sequence>MILVEMMEKSFWCLSLELKRSYSLWKKCVDLRQVDSTFVKTLEMSHVTMWCKVVTLDGRTCWEITFSPCRNSPFLHPESIPQLRNHTSLGKRQLEEGKSKATPLATTEEVDKEKDEDEEGNDINQVRKQLKVTCGQKVQEFNSAIQQGEVIAGNNPATSDVAVTIDTTITDCATNDATALSQDSQSIIEAQQDDEITSLAAFRIADPTGAAT</sequence>
<dbReference type="EMBL" id="SMOL01000768">
    <property type="protein sequence ID" value="KAB2597166.1"/>
    <property type="molecule type" value="Genomic_DNA"/>
</dbReference>
<dbReference type="AlphaFoldDB" id="A0A5N5F2C3"/>
<reference evidence="2 3" key="1">
    <citation type="submission" date="2019-09" db="EMBL/GenBank/DDBJ databases">
        <authorList>
            <person name="Ou C."/>
        </authorList>
    </citation>
    <scope>NUCLEOTIDE SEQUENCE [LARGE SCALE GENOMIC DNA]</scope>
    <source>
        <strain evidence="2">S2</strain>
        <tissue evidence="2">Leaf</tissue>
    </source>
</reference>
<accession>A0A5N5F2C3</accession>
<evidence type="ECO:0000313" key="2">
    <source>
        <dbReference type="EMBL" id="KAB2597166.1"/>
    </source>
</evidence>
<organism evidence="2 3">
    <name type="scientific">Pyrus ussuriensis x Pyrus communis</name>
    <dbReference type="NCBI Taxonomy" id="2448454"/>
    <lineage>
        <taxon>Eukaryota</taxon>
        <taxon>Viridiplantae</taxon>
        <taxon>Streptophyta</taxon>
        <taxon>Embryophyta</taxon>
        <taxon>Tracheophyta</taxon>
        <taxon>Spermatophyta</taxon>
        <taxon>Magnoliopsida</taxon>
        <taxon>eudicotyledons</taxon>
        <taxon>Gunneridae</taxon>
        <taxon>Pentapetalae</taxon>
        <taxon>rosids</taxon>
        <taxon>fabids</taxon>
        <taxon>Rosales</taxon>
        <taxon>Rosaceae</taxon>
        <taxon>Amygdaloideae</taxon>
        <taxon>Maleae</taxon>
        <taxon>Pyrus</taxon>
    </lineage>
</organism>
<evidence type="ECO:0000313" key="3">
    <source>
        <dbReference type="Proteomes" id="UP000327157"/>
    </source>
</evidence>
<proteinExistence type="predicted"/>